<keyword evidence="2" id="KW-1185">Reference proteome</keyword>
<sequence>MACFIHPPHALANQPHPFPRKNIPRGSRTGRPVLAPSCSHALPGAERCQPVCHGCLRPDRTGQAFCLRTVPCPYCLPICPANNLLCKATQKSLTPFVGPDMGFLWRLPTRSSTPSPRTTTAASCTAASTQKIGFRKSIRPDPCHVLLRYSVFSSRPMPSANEEPKMQAGFQALPMFNRSRFHALSCCAQQVSNETRYPASRICPLFRCERIRSASQRSAAQSYKVAFADVAAVGSSF</sequence>
<organism evidence="1 2">
    <name type="scientific">Clohesyomyces aquaticus</name>
    <dbReference type="NCBI Taxonomy" id="1231657"/>
    <lineage>
        <taxon>Eukaryota</taxon>
        <taxon>Fungi</taxon>
        <taxon>Dikarya</taxon>
        <taxon>Ascomycota</taxon>
        <taxon>Pezizomycotina</taxon>
        <taxon>Dothideomycetes</taxon>
        <taxon>Pleosporomycetidae</taxon>
        <taxon>Pleosporales</taxon>
        <taxon>Lindgomycetaceae</taxon>
        <taxon>Clohesyomyces</taxon>
    </lineage>
</organism>
<dbReference type="AlphaFoldDB" id="A0A1Y1YYA6"/>
<reference evidence="1 2" key="1">
    <citation type="submission" date="2016-07" db="EMBL/GenBank/DDBJ databases">
        <title>Pervasive Adenine N6-methylation of Active Genes in Fungi.</title>
        <authorList>
            <consortium name="DOE Joint Genome Institute"/>
            <person name="Mondo S.J."/>
            <person name="Dannebaum R.O."/>
            <person name="Kuo R.C."/>
            <person name="Labutti K."/>
            <person name="Haridas S."/>
            <person name="Kuo A."/>
            <person name="Salamov A."/>
            <person name="Ahrendt S.R."/>
            <person name="Lipzen A."/>
            <person name="Sullivan W."/>
            <person name="Andreopoulos W.B."/>
            <person name="Clum A."/>
            <person name="Lindquist E."/>
            <person name="Daum C."/>
            <person name="Ramamoorthy G.K."/>
            <person name="Gryganskyi A."/>
            <person name="Culley D."/>
            <person name="Magnuson J.K."/>
            <person name="James T.Y."/>
            <person name="O'Malley M.A."/>
            <person name="Stajich J.E."/>
            <person name="Spatafora J.W."/>
            <person name="Visel A."/>
            <person name="Grigoriev I.V."/>
        </authorList>
    </citation>
    <scope>NUCLEOTIDE SEQUENCE [LARGE SCALE GENOMIC DNA]</scope>
    <source>
        <strain evidence="1 2">CBS 115471</strain>
    </source>
</reference>
<protein>
    <submittedName>
        <fullName evidence="1">Uncharacterized protein</fullName>
    </submittedName>
</protein>
<comment type="caution">
    <text evidence="1">The sequence shown here is derived from an EMBL/GenBank/DDBJ whole genome shotgun (WGS) entry which is preliminary data.</text>
</comment>
<gene>
    <name evidence="1" type="ORF">BCR34DRAFT_591740</name>
</gene>
<evidence type="ECO:0000313" key="2">
    <source>
        <dbReference type="Proteomes" id="UP000193144"/>
    </source>
</evidence>
<name>A0A1Y1YYA6_9PLEO</name>
<proteinExistence type="predicted"/>
<dbReference type="Proteomes" id="UP000193144">
    <property type="component" value="Unassembled WGS sequence"/>
</dbReference>
<dbReference type="EMBL" id="MCFA01000152">
    <property type="protein sequence ID" value="ORY02926.1"/>
    <property type="molecule type" value="Genomic_DNA"/>
</dbReference>
<evidence type="ECO:0000313" key="1">
    <source>
        <dbReference type="EMBL" id="ORY02926.1"/>
    </source>
</evidence>
<accession>A0A1Y1YYA6</accession>